<feature type="transmembrane region" description="Helical" evidence="12">
    <location>
        <begin position="43"/>
        <end position="65"/>
    </location>
</feature>
<reference evidence="13" key="1">
    <citation type="journal article" date="2014" name="Int. J. Syst. Evol. Microbiol.">
        <title>Complete genome of a new Firmicutes species belonging to the dominant human colonic microbiota ('Ruminococcus bicirculans') reveals two chromosomes and a selective capacity to utilize plant glucans.</title>
        <authorList>
            <consortium name="NISC Comparative Sequencing Program"/>
            <person name="Wegmann U."/>
            <person name="Louis P."/>
            <person name="Goesmann A."/>
            <person name="Henrissat B."/>
            <person name="Duncan S.H."/>
            <person name="Flint H.J."/>
        </authorList>
    </citation>
    <scope>NUCLEOTIDE SEQUENCE</scope>
    <source>
        <strain evidence="13">CGMCC 1.11013</strain>
    </source>
</reference>
<keyword evidence="4" id="KW-0997">Cell inner membrane</keyword>
<feature type="transmembrane region" description="Helical" evidence="12">
    <location>
        <begin position="295"/>
        <end position="313"/>
    </location>
</feature>
<feature type="transmembrane region" description="Helical" evidence="12">
    <location>
        <begin position="319"/>
        <end position="338"/>
    </location>
</feature>
<reference evidence="14 15" key="2">
    <citation type="submission" date="2014-03" db="EMBL/GenBank/DDBJ databases">
        <title>Draft Genome Sequences of Four Burkholderia Strains.</title>
        <authorList>
            <person name="Liu X.Y."/>
            <person name="Li C.X."/>
            <person name="Xu J.H."/>
        </authorList>
    </citation>
    <scope>NUCLEOTIDE SEQUENCE [LARGE SCALE GENOMIC DNA]</scope>
    <source>
        <strain evidence="14 15">R27</strain>
    </source>
</reference>
<dbReference type="Proteomes" id="UP000027439">
    <property type="component" value="Unassembled WGS sequence"/>
</dbReference>
<gene>
    <name evidence="14" type="ORF">BG57_22870</name>
    <name evidence="13" type="ORF">GCM10010985_42800</name>
</gene>
<feature type="transmembrane region" description="Helical" evidence="12">
    <location>
        <begin position="272"/>
        <end position="288"/>
    </location>
</feature>
<dbReference type="AlphaFoldDB" id="A0A069NHG5"/>
<dbReference type="EMBL" id="JFHE01000042">
    <property type="protein sequence ID" value="KDR27582.1"/>
    <property type="molecule type" value="Genomic_DNA"/>
</dbReference>
<dbReference type="PANTHER" id="PTHR32196:SF32">
    <property type="entry name" value="XYLOSE TRANSPORT SYSTEM PERMEASE PROTEIN XYLH"/>
    <property type="match status" value="1"/>
</dbReference>
<evidence type="ECO:0000256" key="2">
    <source>
        <dbReference type="ARBA" id="ARBA00022448"/>
    </source>
</evidence>
<dbReference type="RefSeq" id="WP_035969748.1">
    <property type="nucleotide sequence ID" value="NZ_BMEG01000007.1"/>
</dbReference>
<keyword evidence="6 12" id="KW-0812">Transmembrane</keyword>
<dbReference type="OrthoDB" id="9799990at2"/>
<keyword evidence="16" id="KW-1185">Reference proteome</keyword>
<keyword evidence="3" id="KW-1003">Cell membrane</keyword>
<dbReference type="eggNOG" id="COG1172">
    <property type="taxonomic scope" value="Bacteria"/>
</dbReference>
<feature type="transmembrane region" description="Helical" evidence="12">
    <location>
        <begin position="190"/>
        <end position="209"/>
    </location>
</feature>
<organism evidence="14 15">
    <name type="scientific">Caballeronia grimmiae</name>
    <dbReference type="NCBI Taxonomy" id="1071679"/>
    <lineage>
        <taxon>Bacteria</taxon>
        <taxon>Pseudomonadati</taxon>
        <taxon>Pseudomonadota</taxon>
        <taxon>Betaproteobacteria</taxon>
        <taxon>Burkholderiales</taxon>
        <taxon>Burkholderiaceae</taxon>
        <taxon>Caballeronia</taxon>
    </lineage>
</organism>
<dbReference type="InterPro" id="IPR001851">
    <property type="entry name" value="ABC_transp_permease"/>
</dbReference>
<dbReference type="GO" id="GO:0005886">
    <property type="term" value="C:plasma membrane"/>
    <property type="evidence" value="ECO:0007669"/>
    <property type="project" value="UniProtKB-SubCell"/>
</dbReference>
<feature type="transmembrane region" description="Helical" evidence="12">
    <location>
        <begin position="150"/>
        <end position="170"/>
    </location>
</feature>
<sequence>MQTRSDLSSSPAPAALAGPGGAAPGTGSGKRGKGGVQWVFQNVVWLWLAALVVVFGVLNPFFFTLSNLQNVLVQATVLGLLALAVSMPLMVAEIDLSIASNMGFSAAIGAILSTRLGLTPAVGVPLGIAVATAIGFFNGLCVTRLKMVSLIQTLAVMIVLQGSLLAVTQGNTISDMSTGYIWIGQYTVNNWPVMPIVFLVVLIGMGFMLRKTVLGRYLYATGGNALAANSAGIRVNRVKIIAFTLSGFLAGVAGYLLAAWQMAITSDQGEGFLLYAIAAPIIGGVSVFGGRGGALGILGGVLLLTVIHVGLAITEVPSFYVQMIGGILIFIAVAVDAIRVNFVSQ</sequence>
<dbReference type="EMBL" id="BMEG01000007">
    <property type="protein sequence ID" value="GGD83726.1"/>
    <property type="molecule type" value="Genomic_DNA"/>
</dbReference>
<evidence type="ECO:0000256" key="8">
    <source>
        <dbReference type="ARBA" id="ARBA00023136"/>
    </source>
</evidence>
<evidence type="ECO:0000256" key="10">
    <source>
        <dbReference type="ARBA" id="ARBA00035686"/>
    </source>
</evidence>
<proteinExistence type="predicted"/>
<dbReference type="STRING" id="1071679.BG57_22870"/>
<evidence type="ECO:0000256" key="7">
    <source>
        <dbReference type="ARBA" id="ARBA00022989"/>
    </source>
</evidence>
<evidence type="ECO:0000256" key="6">
    <source>
        <dbReference type="ARBA" id="ARBA00022692"/>
    </source>
</evidence>
<reference evidence="16" key="3">
    <citation type="journal article" date="2019" name="Int. J. Syst. Evol. Microbiol.">
        <title>The Global Catalogue of Microorganisms (GCM) 10K type strain sequencing project: providing services to taxonomists for standard genome sequencing and annotation.</title>
        <authorList>
            <consortium name="The Broad Institute Genomics Platform"/>
            <consortium name="The Broad Institute Genome Sequencing Center for Infectious Disease"/>
            <person name="Wu L."/>
            <person name="Ma J."/>
        </authorList>
    </citation>
    <scope>NUCLEOTIDE SEQUENCE [LARGE SCALE GENOMIC DNA]</scope>
    <source>
        <strain evidence="16">CGMCC 1.11013</strain>
    </source>
</reference>
<feature type="compositionally biased region" description="Gly residues" evidence="11">
    <location>
        <begin position="18"/>
        <end position="29"/>
    </location>
</feature>
<feature type="transmembrane region" description="Helical" evidence="12">
    <location>
        <begin position="71"/>
        <end position="91"/>
    </location>
</feature>
<evidence type="ECO:0000256" key="12">
    <source>
        <dbReference type="SAM" id="Phobius"/>
    </source>
</evidence>
<dbReference type="Pfam" id="PF02653">
    <property type="entry name" value="BPD_transp_2"/>
    <property type="match status" value="1"/>
</dbReference>
<comment type="caution">
    <text evidence="14">The sequence shown here is derived from an EMBL/GenBank/DDBJ whole genome shotgun (WGS) entry which is preliminary data.</text>
</comment>
<accession>A0A069NHG5</accession>
<dbReference type="Proteomes" id="UP000597138">
    <property type="component" value="Unassembled WGS sequence"/>
</dbReference>
<feature type="transmembrane region" description="Helical" evidence="12">
    <location>
        <begin position="124"/>
        <end position="143"/>
    </location>
</feature>
<keyword evidence="7 12" id="KW-1133">Transmembrane helix</keyword>
<feature type="region of interest" description="Disordered" evidence="11">
    <location>
        <begin position="1"/>
        <end position="29"/>
    </location>
</feature>
<keyword evidence="2" id="KW-0813">Transport</keyword>
<name>A0A069NHG5_9BURK</name>
<evidence type="ECO:0000256" key="1">
    <source>
        <dbReference type="ARBA" id="ARBA00004651"/>
    </source>
</evidence>
<dbReference type="CDD" id="cd06579">
    <property type="entry name" value="TM_PBP1_transp_AraH_like"/>
    <property type="match status" value="1"/>
</dbReference>
<keyword evidence="8 12" id="KW-0472">Membrane</keyword>
<evidence type="ECO:0000256" key="4">
    <source>
        <dbReference type="ARBA" id="ARBA00022519"/>
    </source>
</evidence>
<evidence type="ECO:0000256" key="11">
    <source>
        <dbReference type="SAM" id="MobiDB-lite"/>
    </source>
</evidence>
<evidence type="ECO:0000313" key="15">
    <source>
        <dbReference type="Proteomes" id="UP000027439"/>
    </source>
</evidence>
<comment type="function">
    <text evidence="9">Part of the binding-protein-dependent transport system for D-xylose. Probably responsible for the translocation of the substrate across the membrane.</text>
</comment>
<comment type="subcellular location">
    <subcellularLocation>
        <location evidence="1">Cell membrane</location>
        <topology evidence="1">Multi-pass membrane protein</topology>
    </subcellularLocation>
</comment>
<evidence type="ECO:0000313" key="13">
    <source>
        <dbReference type="EMBL" id="GGD83726.1"/>
    </source>
</evidence>
<protein>
    <recommendedName>
        <fullName evidence="10">Xylose transport system permease protein XylH</fullName>
    </recommendedName>
</protein>
<evidence type="ECO:0000256" key="3">
    <source>
        <dbReference type="ARBA" id="ARBA00022475"/>
    </source>
</evidence>
<evidence type="ECO:0000256" key="5">
    <source>
        <dbReference type="ARBA" id="ARBA00022597"/>
    </source>
</evidence>
<feature type="transmembrane region" description="Helical" evidence="12">
    <location>
        <begin position="240"/>
        <end position="260"/>
    </location>
</feature>
<evidence type="ECO:0000313" key="14">
    <source>
        <dbReference type="EMBL" id="KDR27582.1"/>
    </source>
</evidence>
<dbReference type="GO" id="GO:0022857">
    <property type="term" value="F:transmembrane transporter activity"/>
    <property type="evidence" value="ECO:0007669"/>
    <property type="project" value="InterPro"/>
</dbReference>
<evidence type="ECO:0000313" key="16">
    <source>
        <dbReference type="Proteomes" id="UP000597138"/>
    </source>
</evidence>
<feature type="compositionally biased region" description="Low complexity" evidence="11">
    <location>
        <begin position="8"/>
        <end position="17"/>
    </location>
</feature>
<reference evidence="13" key="4">
    <citation type="submission" date="2024-05" db="EMBL/GenBank/DDBJ databases">
        <authorList>
            <person name="Sun Q."/>
            <person name="Zhou Y."/>
        </authorList>
    </citation>
    <scope>NUCLEOTIDE SEQUENCE</scope>
    <source>
        <strain evidence="13">CGMCC 1.11013</strain>
    </source>
</reference>
<keyword evidence="5" id="KW-0762">Sugar transport</keyword>
<evidence type="ECO:0000256" key="9">
    <source>
        <dbReference type="ARBA" id="ARBA00035611"/>
    </source>
</evidence>
<dbReference type="PANTHER" id="PTHR32196">
    <property type="entry name" value="ABC TRANSPORTER PERMEASE PROTEIN YPHD-RELATED-RELATED"/>
    <property type="match status" value="1"/>
</dbReference>